<dbReference type="PROSITE" id="PS50005">
    <property type="entry name" value="TPR"/>
    <property type="match status" value="1"/>
</dbReference>
<accession>A0AB37UMB4</accession>
<evidence type="ECO:0008006" key="4">
    <source>
        <dbReference type="Google" id="ProtNLM"/>
    </source>
</evidence>
<dbReference type="EMBL" id="RSCK01000013">
    <property type="protein sequence ID" value="RUT12557.1"/>
    <property type="molecule type" value="Genomic_DNA"/>
</dbReference>
<dbReference type="InterPro" id="IPR019734">
    <property type="entry name" value="TPR_rpt"/>
</dbReference>
<dbReference type="InterPro" id="IPR011990">
    <property type="entry name" value="TPR-like_helical_dom_sf"/>
</dbReference>
<dbReference type="Gene3D" id="1.25.40.10">
    <property type="entry name" value="Tetratricopeptide repeat domain"/>
    <property type="match status" value="1"/>
</dbReference>
<evidence type="ECO:0000313" key="3">
    <source>
        <dbReference type="Proteomes" id="UP000282574"/>
    </source>
</evidence>
<reference evidence="2 3" key="1">
    <citation type="journal article" date="2019" name="Genome Biol. Evol.">
        <title>Day and night: Metabolic profiles and evolutionary relationships of six axenic non-marine cyanobacteria.</title>
        <authorList>
            <person name="Will S.E."/>
            <person name="Henke P."/>
            <person name="Boedeker C."/>
            <person name="Huang S."/>
            <person name="Brinkmann H."/>
            <person name="Rohde M."/>
            <person name="Jarek M."/>
            <person name="Friedl T."/>
            <person name="Seufert S."/>
            <person name="Schumacher M."/>
            <person name="Overmann J."/>
            <person name="Neumann-Schaal M."/>
            <person name="Petersen J."/>
        </authorList>
    </citation>
    <scope>NUCLEOTIDE SEQUENCE [LARGE SCALE GENOMIC DNA]</scope>
    <source>
        <strain evidence="2 3">SAG 39.79</strain>
    </source>
</reference>
<sequence length="143" mass="16560">MSILSFLQNVSTAQEYPGCFIIGSDGKIVSLDPLYKKRNDEKKLRIAMKANELYHQGIELGRKGFYKEAISNYTQAINLNPDFAEAYVSRATVRYLTEDEQGGFEDLNKALNIYKDRGDTQRYNIVLDMVQHIRREAEWEKNL</sequence>
<dbReference type="AlphaFoldDB" id="A0AB37UMB4"/>
<protein>
    <recommendedName>
        <fullName evidence="4">Tetratricopeptide repeat protein</fullName>
    </recommendedName>
</protein>
<evidence type="ECO:0000313" key="2">
    <source>
        <dbReference type="EMBL" id="RUT12557.1"/>
    </source>
</evidence>
<name>A0AB37UMB4_9CYAN</name>
<feature type="repeat" description="TPR" evidence="1">
    <location>
        <begin position="50"/>
        <end position="83"/>
    </location>
</feature>
<dbReference type="Pfam" id="PF13414">
    <property type="entry name" value="TPR_11"/>
    <property type="match status" value="1"/>
</dbReference>
<dbReference type="Proteomes" id="UP000282574">
    <property type="component" value="Unassembled WGS sequence"/>
</dbReference>
<dbReference type="SMART" id="SM00028">
    <property type="entry name" value="TPR"/>
    <property type="match status" value="2"/>
</dbReference>
<dbReference type="SUPFAM" id="SSF48452">
    <property type="entry name" value="TPR-like"/>
    <property type="match status" value="1"/>
</dbReference>
<proteinExistence type="predicted"/>
<keyword evidence="3" id="KW-1185">Reference proteome</keyword>
<evidence type="ECO:0000256" key="1">
    <source>
        <dbReference type="PROSITE-ProRule" id="PRU00339"/>
    </source>
</evidence>
<comment type="caution">
    <text evidence="2">The sequence shown here is derived from an EMBL/GenBank/DDBJ whole genome shotgun (WGS) entry which is preliminary data.</text>
</comment>
<keyword evidence="1" id="KW-0802">TPR repeat</keyword>
<organism evidence="2 3">
    <name type="scientific">Chroococcidiopsis cubana SAG 39.79</name>
    <dbReference type="NCBI Taxonomy" id="388085"/>
    <lineage>
        <taxon>Bacteria</taxon>
        <taxon>Bacillati</taxon>
        <taxon>Cyanobacteriota</taxon>
        <taxon>Cyanophyceae</taxon>
        <taxon>Chroococcidiopsidales</taxon>
        <taxon>Chroococcidiopsidaceae</taxon>
        <taxon>Chroococcidiopsis</taxon>
    </lineage>
</organism>
<gene>
    <name evidence="2" type="ORF">DSM107010_21490</name>
</gene>